<evidence type="ECO:0000256" key="1">
    <source>
        <dbReference type="ARBA" id="ARBA00022722"/>
    </source>
</evidence>
<dbReference type="InterPro" id="IPR029060">
    <property type="entry name" value="PIN-like_dom_sf"/>
</dbReference>
<dbReference type="Gene3D" id="3.40.50.1010">
    <property type="entry name" value="5'-nuclease"/>
    <property type="match status" value="1"/>
</dbReference>
<keyword evidence="7" id="KW-1185">Reference proteome</keyword>
<evidence type="ECO:0000256" key="3">
    <source>
        <dbReference type="ARBA" id="ARBA00022801"/>
    </source>
</evidence>
<dbReference type="InterPro" id="IPR002716">
    <property type="entry name" value="PIN_dom"/>
</dbReference>
<evidence type="ECO:0000313" key="6">
    <source>
        <dbReference type="EMBL" id="MBB3089893.1"/>
    </source>
</evidence>
<reference evidence="6 7" key="1">
    <citation type="submission" date="2020-08" db="EMBL/GenBank/DDBJ databases">
        <title>Genomic Encyclopedia of Type Strains, Phase III (KMG-III): the genomes of soil and plant-associated and newly described type strains.</title>
        <authorList>
            <person name="Whitman W."/>
        </authorList>
    </citation>
    <scope>NUCLEOTIDE SEQUENCE [LARGE SCALE GENOMIC DNA]</scope>
    <source>
        <strain evidence="6 7">CECT 3302</strain>
    </source>
</reference>
<dbReference type="GO" id="GO:0046872">
    <property type="term" value="F:metal ion binding"/>
    <property type="evidence" value="ECO:0007669"/>
    <property type="project" value="UniProtKB-KW"/>
</dbReference>
<protein>
    <submittedName>
        <fullName evidence="6">Putative nucleic acid-binding protein</fullName>
    </submittedName>
</protein>
<keyword evidence="3" id="KW-0378">Hydrolase</keyword>
<gene>
    <name evidence="6" type="ORF">FHS12_002842</name>
</gene>
<comment type="caution">
    <text evidence="6">The sequence shown here is derived from an EMBL/GenBank/DDBJ whole genome shotgun (WGS) entry which is preliminary data.</text>
</comment>
<evidence type="ECO:0000256" key="2">
    <source>
        <dbReference type="ARBA" id="ARBA00022723"/>
    </source>
</evidence>
<dbReference type="AlphaFoldDB" id="A0A7W5A535"/>
<keyword evidence="1" id="KW-0540">Nuclease</keyword>
<organism evidence="6 7">
    <name type="scientific">Nocardioides albus</name>
    <dbReference type="NCBI Taxonomy" id="1841"/>
    <lineage>
        <taxon>Bacteria</taxon>
        <taxon>Bacillati</taxon>
        <taxon>Actinomycetota</taxon>
        <taxon>Actinomycetes</taxon>
        <taxon>Propionibacteriales</taxon>
        <taxon>Nocardioidaceae</taxon>
        <taxon>Nocardioides</taxon>
    </lineage>
</organism>
<proteinExistence type="predicted"/>
<name>A0A7W5A535_9ACTN</name>
<keyword evidence="4" id="KW-0460">Magnesium</keyword>
<evidence type="ECO:0000259" key="5">
    <source>
        <dbReference type="Pfam" id="PF01850"/>
    </source>
</evidence>
<accession>A0A7W5A535</accession>
<dbReference type="Pfam" id="PF01850">
    <property type="entry name" value="PIN"/>
    <property type="match status" value="1"/>
</dbReference>
<feature type="domain" description="PIN" evidence="5">
    <location>
        <begin position="11"/>
        <end position="130"/>
    </location>
</feature>
<sequence length="156" mass="17099">MARPDKVETALLDASALLGLVTGEPAFACLKPLLVAVDRGEIRLVESTAILIEVRPHHDDDDEENARAREDLHDLLQSERTQLVDVNTVVARKAGQLAAELGLKTWDAIHLATAILARVDVLIVRDRKLPEGDYEGVWVTGPFDLNEDNLLGLLPP</sequence>
<dbReference type="SUPFAM" id="SSF88723">
    <property type="entry name" value="PIN domain-like"/>
    <property type="match status" value="1"/>
</dbReference>
<dbReference type="Proteomes" id="UP000577707">
    <property type="component" value="Unassembled WGS sequence"/>
</dbReference>
<dbReference type="GO" id="GO:0016787">
    <property type="term" value="F:hydrolase activity"/>
    <property type="evidence" value="ECO:0007669"/>
    <property type="project" value="UniProtKB-KW"/>
</dbReference>
<dbReference type="GO" id="GO:0004518">
    <property type="term" value="F:nuclease activity"/>
    <property type="evidence" value="ECO:0007669"/>
    <property type="project" value="UniProtKB-KW"/>
</dbReference>
<dbReference type="EMBL" id="JACHXG010000005">
    <property type="protein sequence ID" value="MBB3089893.1"/>
    <property type="molecule type" value="Genomic_DNA"/>
</dbReference>
<dbReference type="RefSeq" id="WP_183546063.1">
    <property type="nucleotide sequence ID" value="NZ_BMQT01000009.1"/>
</dbReference>
<evidence type="ECO:0000256" key="4">
    <source>
        <dbReference type="ARBA" id="ARBA00022842"/>
    </source>
</evidence>
<keyword evidence="2" id="KW-0479">Metal-binding</keyword>
<evidence type="ECO:0000313" key="7">
    <source>
        <dbReference type="Proteomes" id="UP000577707"/>
    </source>
</evidence>